<evidence type="ECO:0000256" key="1">
    <source>
        <dbReference type="SAM" id="Coils"/>
    </source>
</evidence>
<dbReference type="OrthoDB" id="10509618at2759"/>
<dbReference type="Gene3D" id="1.25.10.10">
    <property type="entry name" value="Leucine-rich Repeat Variant"/>
    <property type="match status" value="2"/>
</dbReference>
<dbReference type="EMBL" id="JAGTXO010000007">
    <property type="protein sequence ID" value="KAG8466615.1"/>
    <property type="molecule type" value="Genomic_DNA"/>
</dbReference>
<feature type="region of interest" description="Disordered" evidence="2">
    <location>
        <begin position="1"/>
        <end position="39"/>
    </location>
</feature>
<comment type="caution">
    <text evidence="3">The sequence shown here is derived from an EMBL/GenBank/DDBJ whole genome shotgun (WGS) entry which is preliminary data.</text>
</comment>
<dbReference type="AlphaFoldDB" id="A0A8J5XW88"/>
<sequence length="555" mass="59811">MVDLSPSKGVTGSPTGTAAVATPLTARQSAGSDERQDVDSVDAIPRLADAVRRKLDEAITSPIKSPDKKPLYMTLNLRGRALFDLAFIMSKVPAGSKEATKALELCDLANVAYTMVRIIENEREEGDGFAAKSAVLALSVLANLACVNGHVQLMRPEINALGLFLALLSDDEAQAQSALVLPYAIAGVRNLANQVGAAEMLRKTGGEQQLRELLARPDISEVLDEHTLVHAHKALLLVNDLAIKAPKLTNKILPGARKKVEETTERRHKELEEEHKKLVERRDAAVDIQKNVRRFQSEKNYHFAKKVEKLDDEHVGPMSSMMELIRGLRDPNLTARAKCVHALATFAASCSSLRLAELALHSDEIVAMLAAQREHPSTQAYACCIVANLSYTPNGQRAAIHAGAVEALLGVIQSHVRAEAVDDRAARNAAMSQAAAALQNLTFELTPVCDELVKRGAVGALNALMTHAESDAACHEYAAGVLTNLHVYASAPLDDEALGATQKARSLIAGKHERSESHEQEGATRIQATWRGKSVRTHVDDARRPGGGGRLGKAH</sequence>
<keyword evidence="4" id="KW-1185">Reference proteome</keyword>
<organism evidence="3 4">
    <name type="scientific">Diacronema lutheri</name>
    <name type="common">Unicellular marine alga</name>
    <name type="synonym">Monochrysis lutheri</name>
    <dbReference type="NCBI Taxonomy" id="2081491"/>
    <lineage>
        <taxon>Eukaryota</taxon>
        <taxon>Haptista</taxon>
        <taxon>Haptophyta</taxon>
        <taxon>Pavlovophyceae</taxon>
        <taxon>Pavlovales</taxon>
        <taxon>Pavlovaceae</taxon>
        <taxon>Diacronema</taxon>
    </lineage>
</organism>
<evidence type="ECO:0000313" key="3">
    <source>
        <dbReference type="EMBL" id="KAG8466615.1"/>
    </source>
</evidence>
<evidence type="ECO:0000313" key="4">
    <source>
        <dbReference type="Proteomes" id="UP000751190"/>
    </source>
</evidence>
<dbReference type="Pfam" id="PF00612">
    <property type="entry name" value="IQ"/>
    <property type="match status" value="1"/>
</dbReference>
<dbReference type="InterPro" id="IPR016024">
    <property type="entry name" value="ARM-type_fold"/>
</dbReference>
<keyword evidence="1" id="KW-0175">Coiled coil</keyword>
<protein>
    <submittedName>
        <fullName evidence="3">Uncharacterized protein</fullName>
    </submittedName>
</protein>
<feature type="compositionally biased region" description="Gly residues" evidence="2">
    <location>
        <begin position="545"/>
        <end position="555"/>
    </location>
</feature>
<dbReference type="InterPro" id="IPR011989">
    <property type="entry name" value="ARM-like"/>
</dbReference>
<feature type="coiled-coil region" evidence="1">
    <location>
        <begin position="261"/>
        <end position="288"/>
    </location>
</feature>
<dbReference type="Proteomes" id="UP000751190">
    <property type="component" value="Unassembled WGS sequence"/>
</dbReference>
<evidence type="ECO:0000256" key="2">
    <source>
        <dbReference type="SAM" id="MobiDB-lite"/>
    </source>
</evidence>
<dbReference type="SUPFAM" id="SSF48371">
    <property type="entry name" value="ARM repeat"/>
    <property type="match status" value="1"/>
</dbReference>
<reference evidence="3" key="1">
    <citation type="submission" date="2021-05" db="EMBL/GenBank/DDBJ databases">
        <title>The genome of the haptophyte Pavlova lutheri (Diacronema luteri, Pavlovales) - a model for lipid biosynthesis in eukaryotic algae.</title>
        <authorList>
            <person name="Hulatt C.J."/>
            <person name="Posewitz M.C."/>
        </authorList>
    </citation>
    <scope>NUCLEOTIDE SEQUENCE</scope>
    <source>
        <strain evidence="3">NIVA-4/92</strain>
    </source>
</reference>
<feature type="region of interest" description="Disordered" evidence="2">
    <location>
        <begin position="509"/>
        <end position="555"/>
    </location>
</feature>
<accession>A0A8J5XW88</accession>
<dbReference type="PROSITE" id="PS50096">
    <property type="entry name" value="IQ"/>
    <property type="match status" value="1"/>
</dbReference>
<dbReference type="InterPro" id="IPR000048">
    <property type="entry name" value="IQ_motif_EF-hand-BS"/>
</dbReference>
<feature type="compositionally biased region" description="Basic and acidic residues" evidence="2">
    <location>
        <begin position="510"/>
        <end position="522"/>
    </location>
</feature>
<name>A0A8J5XW88_DIALT</name>
<gene>
    <name evidence="3" type="ORF">KFE25_007994</name>
</gene>
<proteinExistence type="predicted"/>